<organism evidence="1 2">
    <name type="scientific">Ixodes persulcatus</name>
    <name type="common">Taiga tick</name>
    <dbReference type="NCBI Taxonomy" id="34615"/>
    <lineage>
        <taxon>Eukaryota</taxon>
        <taxon>Metazoa</taxon>
        <taxon>Ecdysozoa</taxon>
        <taxon>Arthropoda</taxon>
        <taxon>Chelicerata</taxon>
        <taxon>Arachnida</taxon>
        <taxon>Acari</taxon>
        <taxon>Parasitiformes</taxon>
        <taxon>Ixodida</taxon>
        <taxon>Ixodoidea</taxon>
        <taxon>Ixodidae</taxon>
        <taxon>Ixodinae</taxon>
        <taxon>Ixodes</taxon>
    </lineage>
</organism>
<gene>
    <name evidence="1" type="ORF">HPB47_020891</name>
</gene>
<keyword evidence="2" id="KW-1185">Reference proteome</keyword>
<name>A0AC60QEZ5_IXOPE</name>
<dbReference type="EMBL" id="JABSTQ010009157">
    <property type="protein sequence ID" value="KAG0432395.1"/>
    <property type="molecule type" value="Genomic_DNA"/>
</dbReference>
<accession>A0AC60QEZ5</accession>
<dbReference type="Proteomes" id="UP000805193">
    <property type="component" value="Unassembled WGS sequence"/>
</dbReference>
<evidence type="ECO:0000313" key="2">
    <source>
        <dbReference type="Proteomes" id="UP000805193"/>
    </source>
</evidence>
<evidence type="ECO:0000313" key="1">
    <source>
        <dbReference type="EMBL" id="KAG0432395.1"/>
    </source>
</evidence>
<reference evidence="1 2" key="1">
    <citation type="journal article" date="2020" name="Cell">
        <title>Large-Scale Comparative Analyses of Tick Genomes Elucidate Their Genetic Diversity and Vector Capacities.</title>
        <authorList>
            <consortium name="Tick Genome and Microbiome Consortium (TIGMIC)"/>
            <person name="Jia N."/>
            <person name="Wang J."/>
            <person name="Shi W."/>
            <person name="Du L."/>
            <person name="Sun Y."/>
            <person name="Zhan W."/>
            <person name="Jiang J.F."/>
            <person name="Wang Q."/>
            <person name="Zhang B."/>
            <person name="Ji P."/>
            <person name="Bell-Sakyi L."/>
            <person name="Cui X.M."/>
            <person name="Yuan T.T."/>
            <person name="Jiang B.G."/>
            <person name="Yang W.F."/>
            <person name="Lam T.T."/>
            <person name="Chang Q.C."/>
            <person name="Ding S.J."/>
            <person name="Wang X.J."/>
            <person name="Zhu J.G."/>
            <person name="Ruan X.D."/>
            <person name="Zhao L."/>
            <person name="Wei J.T."/>
            <person name="Ye R.Z."/>
            <person name="Que T.C."/>
            <person name="Du C.H."/>
            <person name="Zhou Y.H."/>
            <person name="Cheng J.X."/>
            <person name="Dai P.F."/>
            <person name="Guo W.B."/>
            <person name="Han X.H."/>
            <person name="Huang E.J."/>
            <person name="Li L.F."/>
            <person name="Wei W."/>
            <person name="Gao Y.C."/>
            <person name="Liu J.Z."/>
            <person name="Shao H.Z."/>
            <person name="Wang X."/>
            <person name="Wang C.C."/>
            <person name="Yang T.C."/>
            <person name="Huo Q.B."/>
            <person name="Li W."/>
            <person name="Chen H.Y."/>
            <person name="Chen S.E."/>
            <person name="Zhou L.G."/>
            <person name="Ni X.B."/>
            <person name="Tian J.H."/>
            <person name="Sheng Y."/>
            <person name="Liu T."/>
            <person name="Pan Y.S."/>
            <person name="Xia L.Y."/>
            <person name="Li J."/>
            <person name="Zhao F."/>
            <person name="Cao W.C."/>
        </authorList>
    </citation>
    <scope>NUCLEOTIDE SEQUENCE [LARGE SCALE GENOMIC DNA]</scope>
    <source>
        <strain evidence="1">Iper-2018</strain>
    </source>
</reference>
<protein>
    <submittedName>
        <fullName evidence="1">Uncharacterized protein</fullName>
    </submittedName>
</protein>
<proteinExistence type="predicted"/>
<comment type="caution">
    <text evidence="1">The sequence shown here is derived from an EMBL/GenBank/DDBJ whole genome shotgun (WGS) entry which is preliminary data.</text>
</comment>
<sequence>MAVAGAGGGGREASGGTEVIILSSESGSDEDQLEHDVSKPCASVIKLEKSENGHDRDSPSLLQNGHKLPIVPVIKPELPQADKLYNRTHYKVSPMLQEMTEKANCALTKFLELCTPLMSRDDRGVILKRVDVLVQQTNLHYLASEQFRDLVADLARKVGADGANVYVHLKTLTDELRAYREKRPKPKGTSAPSASTSGDAAADRSADAAANETTTDNGGTTSANGEEAAEDSGTAATDKGGVEDLKRQKQIRQLEKHLRKLHKAIGKLRKKEVDWDSEDDNNSPYIMEDRYKRKFVQVWRKLCELQGRRPHTGREDEKRFHYAGSRYPEINEAVCRMINRKKIFPDFTDILGLIKSQNELSSLALQGPQMEQIAKEVFMEVGQELQARRKREELRLALLYLEDEEEVPKDPAEQDPELRARLDENGKLFCSRMDEVVQSFVNRQLEQKLEPREVQEEDCDQSPPPSPKNEATGDEEDEEEEEEEEVEDEDLVNFQDLLSGDENSPGEGEEKDEKAEDPDASTGEADGNAVPPPTQPCAGVVAPCPEEAKSSVKAEVIVIVSDDEASPPAKKART</sequence>